<evidence type="ECO:0000313" key="3">
    <source>
        <dbReference type="Proteomes" id="UP000275078"/>
    </source>
</evidence>
<keyword evidence="3" id="KW-1185">Reference proteome</keyword>
<organism evidence="2 3">
    <name type="scientific">Ascobolus immersus RN42</name>
    <dbReference type="NCBI Taxonomy" id="1160509"/>
    <lineage>
        <taxon>Eukaryota</taxon>
        <taxon>Fungi</taxon>
        <taxon>Dikarya</taxon>
        <taxon>Ascomycota</taxon>
        <taxon>Pezizomycotina</taxon>
        <taxon>Pezizomycetes</taxon>
        <taxon>Pezizales</taxon>
        <taxon>Ascobolaceae</taxon>
        <taxon>Ascobolus</taxon>
    </lineage>
</organism>
<evidence type="ECO:0000256" key="1">
    <source>
        <dbReference type="SAM" id="MobiDB-lite"/>
    </source>
</evidence>
<name>A0A3N4I423_ASCIM</name>
<reference evidence="2 3" key="1">
    <citation type="journal article" date="2018" name="Nat. Ecol. Evol.">
        <title>Pezizomycetes genomes reveal the molecular basis of ectomycorrhizal truffle lifestyle.</title>
        <authorList>
            <person name="Murat C."/>
            <person name="Payen T."/>
            <person name="Noel B."/>
            <person name="Kuo A."/>
            <person name="Morin E."/>
            <person name="Chen J."/>
            <person name="Kohler A."/>
            <person name="Krizsan K."/>
            <person name="Balestrini R."/>
            <person name="Da Silva C."/>
            <person name="Montanini B."/>
            <person name="Hainaut M."/>
            <person name="Levati E."/>
            <person name="Barry K.W."/>
            <person name="Belfiori B."/>
            <person name="Cichocki N."/>
            <person name="Clum A."/>
            <person name="Dockter R.B."/>
            <person name="Fauchery L."/>
            <person name="Guy J."/>
            <person name="Iotti M."/>
            <person name="Le Tacon F."/>
            <person name="Lindquist E.A."/>
            <person name="Lipzen A."/>
            <person name="Malagnac F."/>
            <person name="Mello A."/>
            <person name="Molinier V."/>
            <person name="Miyauchi S."/>
            <person name="Poulain J."/>
            <person name="Riccioni C."/>
            <person name="Rubini A."/>
            <person name="Sitrit Y."/>
            <person name="Splivallo R."/>
            <person name="Traeger S."/>
            <person name="Wang M."/>
            <person name="Zifcakova L."/>
            <person name="Wipf D."/>
            <person name="Zambonelli A."/>
            <person name="Paolocci F."/>
            <person name="Nowrousian M."/>
            <person name="Ottonello S."/>
            <person name="Baldrian P."/>
            <person name="Spatafora J.W."/>
            <person name="Henrissat B."/>
            <person name="Nagy L.G."/>
            <person name="Aury J.M."/>
            <person name="Wincker P."/>
            <person name="Grigoriev I.V."/>
            <person name="Bonfante P."/>
            <person name="Martin F.M."/>
        </authorList>
    </citation>
    <scope>NUCLEOTIDE SEQUENCE [LARGE SCALE GENOMIC DNA]</scope>
    <source>
        <strain evidence="2 3">RN42</strain>
    </source>
</reference>
<dbReference type="EMBL" id="ML119706">
    <property type="protein sequence ID" value="RPA78830.1"/>
    <property type="molecule type" value="Genomic_DNA"/>
</dbReference>
<dbReference type="AlphaFoldDB" id="A0A3N4I423"/>
<feature type="compositionally biased region" description="Basic and acidic residues" evidence="1">
    <location>
        <begin position="38"/>
        <end position="53"/>
    </location>
</feature>
<feature type="region of interest" description="Disordered" evidence="1">
    <location>
        <begin position="38"/>
        <end position="58"/>
    </location>
</feature>
<dbReference type="Proteomes" id="UP000275078">
    <property type="component" value="Unassembled WGS sequence"/>
</dbReference>
<gene>
    <name evidence="2" type="ORF">BJ508DRAFT_308882</name>
</gene>
<sequence length="172" mass="20063">MKKLEYEIEVLAEETYIHNSIVFEDDNTSAVNIISKGDGARTTDKTARTRDSTKNASSQLTSYAVYRKMVTDEARTVRVVTSKKEQSSTPKLFHGTSTPCYHPRKFTEKNTHLLPKEAKNKFGRTRIYSQRKRRTRRTRIYCRKRNFQNPDEALKYLPSRRERISALKPEVA</sequence>
<evidence type="ECO:0000313" key="2">
    <source>
        <dbReference type="EMBL" id="RPA78830.1"/>
    </source>
</evidence>
<proteinExistence type="predicted"/>
<accession>A0A3N4I423</accession>
<protein>
    <submittedName>
        <fullName evidence="2">Uncharacterized protein</fullName>
    </submittedName>
</protein>